<dbReference type="HOGENOM" id="CLU_844945_0_0_1"/>
<feature type="compositionally biased region" description="Polar residues" evidence="1">
    <location>
        <begin position="213"/>
        <end position="240"/>
    </location>
</feature>
<proteinExistence type="predicted"/>
<dbReference type="InParanoid" id="A0A0D0DDX4"/>
<reference evidence="2 3" key="1">
    <citation type="submission" date="2014-04" db="EMBL/GenBank/DDBJ databases">
        <authorList>
            <consortium name="DOE Joint Genome Institute"/>
            <person name="Kuo A."/>
            <person name="Kohler A."/>
            <person name="Jargeat P."/>
            <person name="Nagy L.G."/>
            <person name="Floudas D."/>
            <person name="Copeland A."/>
            <person name="Barry K.W."/>
            <person name="Cichocki N."/>
            <person name="Veneault-Fourrey C."/>
            <person name="LaButti K."/>
            <person name="Lindquist E.A."/>
            <person name="Lipzen A."/>
            <person name="Lundell T."/>
            <person name="Morin E."/>
            <person name="Murat C."/>
            <person name="Sun H."/>
            <person name="Tunlid A."/>
            <person name="Henrissat B."/>
            <person name="Grigoriev I.V."/>
            <person name="Hibbett D.S."/>
            <person name="Martin F."/>
            <person name="Nordberg H.P."/>
            <person name="Cantor M.N."/>
            <person name="Hua S.X."/>
        </authorList>
    </citation>
    <scope>NUCLEOTIDE SEQUENCE [LARGE SCALE GENOMIC DNA]</scope>
    <source>
        <strain evidence="2 3">Ve08.2h10</strain>
    </source>
</reference>
<protein>
    <submittedName>
        <fullName evidence="2">Uncharacterized protein</fullName>
    </submittedName>
</protein>
<gene>
    <name evidence="2" type="ORF">PAXRUDRAFT_834338</name>
</gene>
<dbReference type="OrthoDB" id="2676372at2759"/>
<reference evidence="3" key="2">
    <citation type="submission" date="2015-01" db="EMBL/GenBank/DDBJ databases">
        <title>Evolutionary Origins and Diversification of the Mycorrhizal Mutualists.</title>
        <authorList>
            <consortium name="DOE Joint Genome Institute"/>
            <consortium name="Mycorrhizal Genomics Consortium"/>
            <person name="Kohler A."/>
            <person name="Kuo A."/>
            <person name="Nagy L.G."/>
            <person name="Floudas D."/>
            <person name="Copeland A."/>
            <person name="Barry K.W."/>
            <person name="Cichocki N."/>
            <person name="Veneault-Fourrey C."/>
            <person name="LaButti K."/>
            <person name="Lindquist E.A."/>
            <person name="Lipzen A."/>
            <person name="Lundell T."/>
            <person name="Morin E."/>
            <person name="Murat C."/>
            <person name="Riley R."/>
            <person name="Ohm R."/>
            <person name="Sun H."/>
            <person name="Tunlid A."/>
            <person name="Henrissat B."/>
            <person name="Grigoriev I.V."/>
            <person name="Hibbett D.S."/>
            <person name="Martin F."/>
        </authorList>
    </citation>
    <scope>NUCLEOTIDE SEQUENCE [LARGE SCALE GENOMIC DNA]</scope>
    <source>
        <strain evidence="3">Ve08.2h10</strain>
    </source>
</reference>
<dbReference type="AlphaFoldDB" id="A0A0D0DDX4"/>
<keyword evidence="3" id="KW-1185">Reference proteome</keyword>
<sequence>MDMESSDDMGYANPNVHFQGPDHRFSAPHHAFGHQITIPPNSKVASEGGILSRTHPHYGLPPIIAPHRYPSDSLVLPLSPYSELSGALGTNLSRQGPSGPGLLQHLDSVRYGLHGWHANQEQHVGGTSNNTPFSAPTSHSPAARYRQQQPVSHTTFWAPRHPPTVIQSGSSHQLPPALTRSQGSHDLGLPQSDPLLPSHATRQGTHQVVHPTRSMTHPSHDSSPYPNIQGQSHANSSETPPHQCGWREADESVCGGSITRATVPRHLVRHGVVKLRSDAPVTCRWCPDGTKQMKRESIVRHVLEVHLNTRRTPKSRASANDLRGSPGFC</sequence>
<feature type="region of interest" description="Disordered" evidence="1">
    <location>
        <begin position="121"/>
        <end position="248"/>
    </location>
</feature>
<feature type="compositionally biased region" description="Polar residues" evidence="1">
    <location>
        <begin position="165"/>
        <end position="184"/>
    </location>
</feature>
<evidence type="ECO:0000313" key="2">
    <source>
        <dbReference type="EMBL" id="KIK78954.1"/>
    </source>
</evidence>
<organism evidence="2 3">
    <name type="scientific">Paxillus rubicundulus Ve08.2h10</name>
    <dbReference type="NCBI Taxonomy" id="930991"/>
    <lineage>
        <taxon>Eukaryota</taxon>
        <taxon>Fungi</taxon>
        <taxon>Dikarya</taxon>
        <taxon>Basidiomycota</taxon>
        <taxon>Agaricomycotina</taxon>
        <taxon>Agaricomycetes</taxon>
        <taxon>Agaricomycetidae</taxon>
        <taxon>Boletales</taxon>
        <taxon>Paxilineae</taxon>
        <taxon>Paxillaceae</taxon>
        <taxon>Paxillus</taxon>
    </lineage>
</organism>
<name>A0A0D0DDX4_9AGAM</name>
<dbReference type="EMBL" id="KN826420">
    <property type="protein sequence ID" value="KIK78954.1"/>
    <property type="molecule type" value="Genomic_DNA"/>
</dbReference>
<accession>A0A0D0DDX4</accession>
<evidence type="ECO:0000313" key="3">
    <source>
        <dbReference type="Proteomes" id="UP000054538"/>
    </source>
</evidence>
<evidence type="ECO:0000256" key="1">
    <source>
        <dbReference type="SAM" id="MobiDB-lite"/>
    </source>
</evidence>
<dbReference type="Proteomes" id="UP000054538">
    <property type="component" value="Unassembled WGS sequence"/>
</dbReference>
<feature type="compositionally biased region" description="Polar residues" evidence="1">
    <location>
        <begin position="121"/>
        <end position="155"/>
    </location>
</feature>